<reference evidence="9" key="1">
    <citation type="submission" date="2017-12" db="EMBL/GenBank/DDBJ databases">
        <authorList>
            <person name="Barbosa P."/>
            <person name="Usie A."/>
            <person name="Ramos A.M."/>
        </authorList>
    </citation>
    <scope>NUCLEOTIDE SEQUENCE</scope>
    <source>
        <strain evidence="9">HL8</strain>
        <tissue evidence="9">Leaves</tissue>
    </source>
</reference>
<dbReference type="Gene3D" id="3.80.10.10">
    <property type="entry name" value="Ribonuclease Inhibitor"/>
    <property type="match status" value="3"/>
</dbReference>
<keyword evidence="2 8" id="KW-0812">Transmembrane</keyword>
<evidence type="ECO:0000256" key="1">
    <source>
        <dbReference type="ARBA" id="ARBA00004479"/>
    </source>
</evidence>
<reference evidence="9" key="3">
    <citation type="submission" date="2023-07" db="EMBL/GenBank/DDBJ databases">
        <title>An improved reference 1 genome and first organelle genomes of Quercus suber.</title>
        <authorList>
            <consortium name="Genosuber Consortium"/>
            <person name="Usie A."/>
            <person name="Serra O."/>
            <person name="Barros P."/>
        </authorList>
    </citation>
    <scope>NUCLEOTIDE SEQUENCE</scope>
    <source>
        <strain evidence="9">HL8</strain>
        <tissue evidence="9">Leaves</tissue>
    </source>
</reference>
<dbReference type="InterPro" id="IPR046956">
    <property type="entry name" value="RLP23-like"/>
</dbReference>
<dbReference type="SUPFAM" id="SSF52058">
    <property type="entry name" value="L domain-like"/>
    <property type="match status" value="1"/>
</dbReference>
<proteinExistence type="predicted"/>
<comment type="subcellular location">
    <subcellularLocation>
        <location evidence="1">Membrane</location>
        <topology evidence="1">Single-pass type I membrane protein</topology>
    </subcellularLocation>
</comment>
<evidence type="ECO:0000256" key="5">
    <source>
        <dbReference type="ARBA" id="ARBA00023136"/>
    </source>
</evidence>
<evidence type="ECO:0000256" key="6">
    <source>
        <dbReference type="ARBA" id="ARBA00023170"/>
    </source>
</evidence>
<evidence type="ECO:0000256" key="3">
    <source>
        <dbReference type="ARBA" id="ARBA00022729"/>
    </source>
</evidence>
<evidence type="ECO:0000313" key="9">
    <source>
        <dbReference type="EMBL" id="KAK7860092.1"/>
    </source>
</evidence>
<keyword evidence="6 9" id="KW-0675">Receptor</keyword>
<reference evidence="9" key="2">
    <citation type="journal article" date="2018" name="Sci. Data">
        <title>The draft genome sequence of cork oak.</title>
        <authorList>
            <person name="Ramos A.M."/>
            <person name="Usie A."/>
            <person name="Barbosa P."/>
            <person name="Barros P.M."/>
            <person name="Capote T."/>
            <person name="Chaves I."/>
            <person name="Simoes F."/>
            <person name="Abreu I."/>
            <person name="Carrasquinho I."/>
            <person name="Faro C."/>
            <person name="Guimaraes J.B."/>
            <person name="Mendonca D."/>
            <person name="Nobrega F."/>
            <person name="Rodrigues L."/>
            <person name="Saibo N.J.M."/>
            <person name="Varela M.C."/>
            <person name="Egas C."/>
            <person name="Matos J."/>
            <person name="Miguel C.M."/>
            <person name="Oliveira M.M."/>
            <person name="Ricardo C.P."/>
            <person name="Goncalves S."/>
        </authorList>
    </citation>
    <scope>NUCLEOTIDE SEQUENCE [LARGE SCALE GENOMIC DNA]</scope>
    <source>
        <strain evidence="9">HL8</strain>
    </source>
</reference>
<dbReference type="InterPro" id="IPR001611">
    <property type="entry name" value="Leu-rich_rpt"/>
</dbReference>
<evidence type="ECO:0000256" key="7">
    <source>
        <dbReference type="ARBA" id="ARBA00023180"/>
    </source>
</evidence>
<keyword evidence="5 8" id="KW-0472">Membrane</keyword>
<dbReference type="Pfam" id="PF00560">
    <property type="entry name" value="LRR_1"/>
    <property type="match status" value="2"/>
</dbReference>
<keyword evidence="4 8" id="KW-1133">Transmembrane helix</keyword>
<feature type="transmembrane region" description="Helical" evidence="8">
    <location>
        <begin position="6"/>
        <end position="25"/>
    </location>
</feature>
<dbReference type="AlphaFoldDB" id="A0AAW0M9D4"/>
<sequence>MVASFAIHVLLLPWFFVITFSLCFFKAESNSHPGMTKKITAGGTEFTVTTKLLKVTELSVKYVGGKISPSLVELEFLNYLDLSENFFNYTSIPSFLGSMVNLTHLDLHDAQFCGHITHQLGNLSSLLYLNLKENNGLYVDNLHWMFHLSSMQHLDLSHTDLHREVDWLQIVSSLSSLLELILNNCQLDSLTPSIGFVNSTYLRVLDLSENLFNQEIPNWFSNRDLLGQLKHQTDLDLSNNSLSGPIPPSLGNLSQMQALLLGVNKLNGIVPNSLGLLSNIFAVSISHNFFTGNLDEAHFSKLGKLKELEISYTPLFFNVNSNWVPPFQLEYVSMISCKIGPNKLYIFTLSMLQSLIIFEM</sequence>
<dbReference type="PANTHER" id="PTHR48063">
    <property type="entry name" value="LRR RECEPTOR-LIKE KINASE"/>
    <property type="match status" value="1"/>
</dbReference>
<evidence type="ECO:0000256" key="2">
    <source>
        <dbReference type="ARBA" id="ARBA00022692"/>
    </source>
</evidence>
<comment type="caution">
    <text evidence="9">The sequence shown here is derived from an EMBL/GenBank/DDBJ whole genome shotgun (WGS) entry which is preliminary data.</text>
</comment>
<dbReference type="EMBL" id="PKMF04000008">
    <property type="protein sequence ID" value="KAK7860092.1"/>
    <property type="molecule type" value="Genomic_DNA"/>
</dbReference>
<accession>A0AAW0M9D4</accession>
<dbReference type="PANTHER" id="PTHR48063:SF98">
    <property type="entry name" value="LRR RECEPTOR-LIKE SERINE_THREONINE-PROTEIN KINASE FLS2"/>
    <property type="match status" value="1"/>
</dbReference>
<dbReference type="GO" id="GO:0016020">
    <property type="term" value="C:membrane"/>
    <property type="evidence" value="ECO:0007669"/>
    <property type="project" value="UniProtKB-SubCell"/>
</dbReference>
<gene>
    <name evidence="9" type="primary">EIX2_142</name>
    <name evidence="9" type="ORF">CFP56_042144</name>
</gene>
<name>A0AAW0M9D4_QUESU</name>
<evidence type="ECO:0000256" key="8">
    <source>
        <dbReference type="SAM" id="Phobius"/>
    </source>
</evidence>
<organism evidence="9">
    <name type="scientific">Quercus suber</name>
    <name type="common">Cork oak</name>
    <dbReference type="NCBI Taxonomy" id="58331"/>
    <lineage>
        <taxon>Eukaryota</taxon>
        <taxon>Viridiplantae</taxon>
        <taxon>Streptophyta</taxon>
        <taxon>Embryophyta</taxon>
        <taxon>Tracheophyta</taxon>
        <taxon>Spermatophyta</taxon>
        <taxon>Magnoliopsida</taxon>
        <taxon>eudicotyledons</taxon>
        <taxon>Gunneridae</taxon>
        <taxon>Pentapetalae</taxon>
        <taxon>rosids</taxon>
        <taxon>fabids</taxon>
        <taxon>Fagales</taxon>
        <taxon>Fagaceae</taxon>
        <taxon>Quercus</taxon>
    </lineage>
</organism>
<protein>
    <submittedName>
        <fullName evidence="9">Receptor-like protein eix2</fullName>
    </submittedName>
</protein>
<keyword evidence="7" id="KW-0325">Glycoprotein</keyword>
<dbReference type="InterPro" id="IPR032675">
    <property type="entry name" value="LRR_dom_sf"/>
</dbReference>
<evidence type="ECO:0000256" key="4">
    <source>
        <dbReference type="ARBA" id="ARBA00022989"/>
    </source>
</evidence>
<keyword evidence="3" id="KW-0732">Signal</keyword>